<keyword evidence="1" id="KW-0408">Iron</keyword>
<dbReference type="InterPro" id="IPR038157">
    <property type="entry name" value="FeoA_core_dom"/>
</dbReference>
<gene>
    <name evidence="3" type="ORF">D5R40_22680</name>
</gene>
<name>A0A3N6PN40_9CYAN</name>
<dbReference type="Gene3D" id="2.30.30.90">
    <property type="match status" value="1"/>
</dbReference>
<dbReference type="GO" id="GO:0046914">
    <property type="term" value="F:transition metal ion binding"/>
    <property type="evidence" value="ECO:0007669"/>
    <property type="project" value="InterPro"/>
</dbReference>
<dbReference type="PANTHER" id="PTHR42954">
    <property type="entry name" value="FE(2+) TRANSPORT PROTEIN A"/>
    <property type="match status" value="1"/>
</dbReference>
<accession>A0A3N6PN40</accession>
<dbReference type="Pfam" id="PF04023">
    <property type="entry name" value="FeoA"/>
    <property type="match status" value="1"/>
</dbReference>
<dbReference type="RefSeq" id="WP_124144264.1">
    <property type="nucleotide sequence ID" value="NZ_CAWOKI010000004.1"/>
</dbReference>
<dbReference type="EMBL" id="RCBY01000159">
    <property type="protein sequence ID" value="RQH32065.1"/>
    <property type="molecule type" value="Genomic_DNA"/>
</dbReference>
<dbReference type="SUPFAM" id="SSF50037">
    <property type="entry name" value="C-terminal domain of transcriptional repressors"/>
    <property type="match status" value="1"/>
</dbReference>
<evidence type="ECO:0000256" key="1">
    <source>
        <dbReference type="ARBA" id="ARBA00023004"/>
    </source>
</evidence>
<dbReference type="OrthoDB" id="7916291at2"/>
<dbReference type="InterPro" id="IPR052713">
    <property type="entry name" value="FeoA"/>
</dbReference>
<evidence type="ECO:0000313" key="4">
    <source>
        <dbReference type="Proteomes" id="UP000269154"/>
    </source>
</evidence>
<evidence type="ECO:0000313" key="3">
    <source>
        <dbReference type="EMBL" id="RQH32065.1"/>
    </source>
</evidence>
<dbReference type="PANTHER" id="PTHR42954:SF2">
    <property type="entry name" value="FE(2+) TRANSPORT PROTEIN A"/>
    <property type="match status" value="1"/>
</dbReference>
<dbReference type="InterPro" id="IPR008988">
    <property type="entry name" value="Transcriptional_repressor_C"/>
</dbReference>
<evidence type="ECO:0000259" key="2">
    <source>
        <dbReference type="SMART" id="SM00899"/>
    </source>
</evidence>
<feature type="domain" description="Ferrous iron transporter FeoA-like" evidence="2">
    <location>
        <begin position="25"/>
        <end position="104"/>
    </location>
</feature>
<keyword evidence="4" id="KW-1185">Reference proteome</keyword>
<dbReference type="SMART" id="SM00899">
    <property type="entry name" value="FeoA"/>
    <property type="match status" value="1"/>
</dbReference>
<proteinExistence type="predicted"/>
<protein>
    <submittedName>
        <fullName evidence="3">Ferrous iron transport protein A</fullName>
    </submittedName>
</protein>
<comment type="caution">
    <text evidence="3">The sequence shown here is derived from an EMBL/GenBank/DDBJ whole genome shotgun (WGS) entry which is preliminary data.</text>
</comment>
<organism evidence="3 4">
    <name type="scientific">Okeania hirsuta</name>
    <dbReference type="NCBI Taxonomy" id="1458930"/>
    <lineage>
        <taxon>Bacteria</taxon>
        <taxon>Bacillati</taxon>
        <taxon>Cyanobacteriota</taxon>
        <taxon>Cyanophyceae</taxon>
        <taxon>Oscillatoriophycideae</taxon>
        <taxon>Oscillatoriales</taxon>
        <taxon>Microcoleaceae</taxon>
        <taxon>Okeania</taxon>
    </lineage>
</organism>
<sequence>MLSNHPEKIIFDAENKQDLDSKTTTQLIDLSYLDIQIPAIIKRIEIDTYGEVLVKRLKAMGVVPEKQIMVLRKSCFCGPLHIRVGISTELAIRREEAKTIFVKPLIL</sequence>
<dbReference type="Proteomes" id="UP000269154">
    <property type="component" value="Unassembled WGS sequence"/>
</dbReference>
<dbReference type="AlphaFoldDB" id="A0A3N6PN40"/>
<reference evidence="3 4" key="1">
    <citation type="journal article" date="2018" name="ACS Chem. Biol.">
        <title>Ketoreductase domain dysfunction expands chemodiversity: malyngamide biosynthesis in the cyanobacterium Okeania hirsuta.</title>
        <authorList>
            <person name="Moss N.A."/>
            <person name="Leao T."/>
            <person name="Rankin M."/>
            <person name="McCullough T.M."/>
            <person name="Qu P."/>
            <person name="Korobeynikov A."/>
            <person name="Smith J.L."/>
            <person name="Gerwick L."/>
            <person name="Gerwick W.H."/>
        </authorList>
    </citation>
    <scope>NUCLEOTIDE SEQUENCE [LARGE SCALE GENOMIC DNA]</scope>
    <source>
        <strain evidence="3 4">PAB10Feb10-1</strain>
    </source>
</reference>
<dbReference type="InterPro" id="IPR007167">
    <property type="entry name" value="Fe-transptr_FeoA-like"/>
</dbReference>